<dbReference type="EMBL" id="UAUF01000002">
    <property type="protein sequence ID" value="SPZ00037.1"/>
    <property type="molecule type" value="Genomic_DNA"/>
</dbReference>
<accession>A0A2X2BWG5</accession>
<evidence type="ECO:0000313" key="2">
    <source>
        <dbReference type="Proteomes" id="UP000250443"/>
    </source>
</evidence>
<organism evidence="1 2">
    <name type="scientific">Pseudomonas luteola</name>
    <dbReference type="NCBI Taxonomy" id="47886"/>
    <lineage>
        <taxon>Bacteria</taxon>
        <taxon>Pseudomonadati</taxon>
        <taxon>Pseudomonadota</taxon>
        <taxon>Gammaproteobacteria</taxon>
        <taxon>Pseudomonadales</taxon>
        <taxon>Pseudomonadaceae</taxon>
        <taxon>Pseudomonas</taxon>
    </lineage>
</organism>
<proteinExistence type="predicted"/>
<protein>
    <submittedName>
        <fullName evidence="1">Uncharacterized protein</fullName>
    </submittedName>
</protein>
<dbReference type="Proteomes" id="UP000250443">
    <property type="component" value="Unassembled WGS sequence"/>
</dbReference>
<evidence type="ECO:0000313" key="1">
    <source>
        <dbReference type="EMBL" id="SPZ00037.1"/>
    </source>
</evidence>
<reference evidence="1 2" key="1">
    <citation type="submission" date="2018-06" db="EMBL/GenBank/DDBJ databases">
        <authorList>
            <consortium name="Pathogen Informatics"/>
            <person name="Doyle S."/>
        </authorList>
    </citation>
    <scope>NUCLEOTIDE SEQUENCE [LARGE SCALE GENOMIC DNA]</scope>
    <source>
        <strain evidence="1 2">NCTC11842</strain>
    </source>
</reference>
<dbReference type="AlphaFoldDB" id="A0A2X2BWG5"/>
<sequence>MSAKSPLYSLASNWLINSASLVSFLRDSPVISYFMPLLALSRLKSLLTKIYLSTRVVT</sequence>
<name>A0A2X2BWG5_PSELU</name>
<gene>
    <name evidence="1" type="ORF">NCTC11842_00182</name>
</gene>